<comment type="subcellular location">
    <subcellularLocation>
        <location evidence="1">Nucleus</location>
    </subcellularLocation>
</comment>
<dbReference type="GO" id="GO:0005634">
    <property type="term" value="C:nucleus"/>
    <property type="evidence" value="ECO:0007669"/>
    <property type="project" value="UniProtKB-SubCell"/>
</dbReference>
<dbReference type="EMBL" id="BGPR01000090">
    <property type="protein sequence ID" value="GBL93020.1"/>
    <property type="molecule type" value="Genomic_DNA"/>
</dbReference>
<dbReference type="InterPro" id="IPR009057">
    <property type="entry name" value="Homeodomain-like_sf"/>
</dbReference>
<accession>A0A4Y2BLC6</accession>
<evidence type="ECO:0000256" key="1">
    <source>
        <dbReference type="ARBA" id="ARBA00004123"/>
    </source>
</evidence>
<feature type="region of interest" description="Disordered" evidence="2">
    <location>
        <begin position="1"/>
        <end position="23"/>
    </location>
</feature>
<dbReference type="AlphaFoldDB" id="A0A4Y2BLC6"/>
<reference evidence="3 4" key="1">
    <citation type="journal article" date="2019" name="Sci. Rep.">
        <title>Orb-weaving spider Araneus ventricosus genome elucidates the spidroin gene catalogue.</title>
        <authorList>
            <person name="Kono N."/>
            <person name="Nakamura H."/>
            <person name="Ohtoshi R."/>
            <person name="Moran D.A.P."/>
            <person name="Shinohara A."/>
            <person name="Yoshida Y."/>
            <person name="Fujiwara M."/>
            <person name="Mori M."/>
            <person name="Tomita M."/>
            <person name="Arakawa K."/>
        </authorList>
    </citation>
    <scope>NUCLEOTIDE SEQUENCE [LARGE SCALE GENOMIC DNA]</scope>
</reference>
<evidence type="ECO:0000256" key="2">
    <source>
        <dbReference type="SAM" id="MobiDB-lite"/>
    </source>
</evidence>
<evidence type="ECO:0000313" key="3">
    <source>
        <dbReference type="EMBL" id="GBL93020.1"/>
    </source>
</evidence>
<name>A0A4Y2BLC6_ARAVE</name>
<dbReference type="Proteomes" id="UP000499080">
    <property type="component" value="Unassembled WGS sequence"/>
</dbReference>
<organism evidence="3 4">
    <name type="scientific">Araneus ventricosus</name>
    <name type="common">Orbweaver spider</name>
    <name type="synonym">Epeira ventricosa</name>
    <dbReference type="NCBI Taxonomy" id="182803"/>
    <lineage>
        <taxon>Eukaryota</taxon>
        <taxon>Metazoa</taxon>
        <taxon>Ecdysozoa</taxon>
        <taxon>Arthropoda</taxon>
        <taxon>Chelicerata</taxon>
        <taxon>Arachnida</taxon>
        <taxon>Araneae</taxon>
        <taxon>Araneomorphae</taxon>
        <taxon>Entelegynae</taxon>
        <taxon>Araneoidea</taxon>
        <taxon>Araneidae</taxon>
        <taxon>Araneus</taxon>
    </lineage>
</organism>
<protein>
    <recommendedName>
        <fullName evidence="5">Transposase IS30-like HTH domain-containing protein</fullName>
    </recommendedName>
</protein>
<proteinExistence type="predicted"/>
<gene>
    <name evidence="3" type="ORF">AVEN_54653_1</name>
</gene>
<dbReference type="OrthoDB" id="9996331at2759"/>
<keyword evidence="4" id="KW-1185">Reference proteome</keyword>
<feature type="compositionally biased region" description="Polar residues" evidence="2">
    <location>
        <begin position="1"/>
        <end position="12"/>
    </location>
</feature>
<evidence type="ECO:0000313" key="4">
    <source>
        <dbReference type="Proteomes" id="UP000499080"/>
    </source>
</evidence>
<comment type="caution">
    <text evidence="3">The sequence shown here is derived from an EMBL/GenBank/DDBJ whole genome shotgun (WGS) entry which is preliminary data.</text>
</comment>
<evidence type="ECO:0008006" key="5">
    <source>
        <dbReference type="Google" id="ProtNLM"/>
    </source>
</evidence>
<sequence length="209" mass="22921">MLQFASNDSSAESEIAKAGSMSRRNHLHDEMRWSAVDMLQAGARQSAVARELNVHRSVIHRLCNHYHRDQNASRRLVSGRRRITTTANDRYLLQCARRRRTLTGLTLTGVAALCCCRKVHVPPNCVAQTAEDCSHDDLLFLCFCLQPTSKRGCIGPVNIAVGHHSSGATYSLRMSLDLTSRTIPEGESQGLSGAKDTITEVAGYLSGQG</sequence>
<dbReference type="SUPFAM" id="SSF46689">
    <property type="entry name" value="Homeodomain-like"/>
    <property type="match status" value="1"/>
</dbReference>